<evidence type="ECO:0000313" key="2">
    <source>
        <dbReference type="EMBL" id="SEO92407.1"/>
    </source>
</evidence>
<gene>
    <name evidence="2" type="ORF">SAMN05660991_02419</name>
</gene>
<dbReference type="EMBL" id="FOEE01000006">
    <property type="protein sequence ID" value="SEO92407.1"/>
    <property type="molecule type" value="Genomic_DNA"/>
</dbReference>
<reference evidence="3" key="1">
    <citation type="submission" date="2016-10" db="EMBL/GenBank/DDBJ databases">
        <authorList>
            <person name="Varghese N."/>
            <person name="Submissions S."/>
        </authorList>
    </citation>
    <scope>NUCLEOTIDE SEQUENCE [LARGE SCALE GENOMIC DNA]</scope>
    <source>
        <strain evidence="3">DSM 45413</strain>
    </source>
</reference>
<evidence type="ECO:0000259" key="1">
    <source>
        <dbReference type="Pfam" id="PF13518"/>
    </source>
</evidence>
<dbReference type="AlphaFoldDB" id="A0A1H8TNG5"/>
<dbReference type="Pfam" id="PF13518">
    <property type="entry name" value="HTH_28"/>
    <property type="match status" value="1"/>
</dbReference>
<feature type="domain" description="Insertion element IS150 protein InsJ-like helix-turn-helix" evidence="1">
    <location>
        <begin position="7"/>
        <end position="55"/>
    </location>
</feature>
<organism evidence="2 3">
    <name type="scientific">Trujillonella endophytica</name>
    <dbReference type="NCBI Taxonomy" id="673521"/>
    <lineage>
        <taxon>Bacteria</taxon>
        <taxon>Bacillati</taxon>
        <taxon>Actinomycetota</taxon>
        <taxon>Actinomycetes</taxon>
        <taxon>Geodermatophilales</taxon>
        <taxon>Geodermatophilaceae</taxon>
        <taxon>Trujillonella</taxon>
    </lineage>
</organism>
<proteinExistence type="predicted"/>
<feature type="non-terminal residue" evidence="2">
    <location>
        <position position="89"/>
    </location>
</feature>
<dbReference type="OrthoDB" id="52928at2"/>
<sequence>MSKARLVITAIEVEGRTAAEVIAAYGVSRSWLYELLKRYRAEGEAAFAPRSRRPHKSPRATPPATIELVLQLRKQLRDTGLDAGADTIG</sequence>
<accession>A0A1H8TNG5</accession>
<name>A0A1H8TNG5_9ACTN</name>
<keyword evidence="3" id="KW-1185">Reference proteome</keyword>
<dbReference type="RefSeq" id="WP_139220465.1">
    <property type="nucleotide sequence ID" value="NZ_FOEE01000006.1"/>
</dbReference>
<evidence type="ECO:0000313" key="3">
    <source>
        <dbReference type="Proteomes" id="UP000198960"/>
    </source>
</evidence>
<protein>
    <submittedName>
        <fullName evidence="2">Leucine-zipper of insertion element IS481</fullName>
    </submittedName>
</protein>
<dbReference type="InterPro" id="IPR009057">
    <property type="entry name" value="Homeodomain-like_sf"/>
</dbReference>
<dbReference type="SUPFAM" id="SSF46689">
    <property type="entry name" value="Homeodomain-like"/>
    <property type="match status" value="1"/>
</dbReference>
<dbReference type="InterPro" id="IPR055247">
    <property type="entry name" value="InsJ-like_HTH"/>
</dbReference>
<dbReference type="Proteomes" id="UP000198960">
    <property type="component" value="Unassembled WGS sequence"/>
</dbReference>